<feature type="region of interest" description="Disordered" evidence="1">
    <location>
        <begin position="1"/>
        <end position="22"/>
    </location>
</feature>
<keyword evidence="3" id="KW-1185">Reference proteome</keyword>
<reference evidence="2 3" key="1">
    <citation type="submission" date="2009-12" db="EMBL/GenBank/DDBJ databases">
        <authorList>
            <person name="Lefebure T."/>
            <person name="Cornejo O.E."/>
            <person name="Pavinski Bitar P.D."/>
            <person name="Lang P."/>
            <person name="Stanhope M.J."/>
        </authorList>
    </citation>
    <scope>NUCLEOTIDE SEQUENCE [LARGE SCALE GENOMIC DNA]</scope>
    <source>
        <strain evidence="2 3">FA-1</strain>
    </source>
</reference>
<dbReference type="Proteomes" id="UP000007815">
    <property type="component" value="Unassembled WGS sequence"/>
</dbReference>
<sequence>MGRRSSARSAQALDELQQDIEPYDNCDNKNDLVHSLTSMGNFFRKKT</sequence>
<accession>A0ABN0GSM8</accession>
<organism evidence="2 3">
    <name type="scientific">Streptococcus ratti FA-1 = DSM 20564</name>
    <dbReference type="NCBI Taxonomy" id="699248"/>
    <lineage>
        <taxon>Bacteria</taxon>
        <taxon>Bacillati</taxon>
        <taxon>Bacillota</taxon>
        <taxon>Bacilli</taxon>
        <taxon>Lactobacillales</taxon>
        <taxon>Streptococcaceae</taxon>
        <taxon>Streptococcus</taxon>
    </lineage>
</organism>
<name>A0ABN0GSM8_STRRT</name>
<comment type="caution">
    <text evidence="2">The sequence shown here is derived from an EMBL/GenBank/DDBJ whole genome shotgun (WGS) entry which is preliminary data.</text>
</comment>
<evidence type="ECO:0000256" key="1">
    <source>
        <dbReference type="SAM" id="MobiDB-lite"/>
    </source>
</evidence>
<proteinExistence type="predicted"/>
<evidence type="ECO:0000313" key="2">
    <source>
        <dbReference type="EMBL" id="EJN93429.1"/>
    </source>
</evidence>
<gene>
    <name evidence="2" type="ORF">SRA_02796</name>
</gene>
<protein>
    <submittedName>
        <fullName evidence="2">Uncharacterized protein</fullName>
    </submittedName>
</protein>
<dbReference type="EMBL" id="AJTZ01000005">
    <property type="protein sequence ID" value="EJN93429.1"/>
    <property type="molecule type" value="Genomic_DNA"/>
</dbReference>
<evidence type="ECO:0000313" key="3">
    <source>
        <dbReference type="Proteomes" id="UP000007815"/>
    </source>
</evidence>